<dbReference type="Proteomes" id="UP000201838">
    <property type="component" value="Unassembled WGS sequence"/>
</dbReference>
<dbReference type="EMBL" id="FXXQ01000001">
    <property type="protein sequence ID" value="SMX22475.1"/>
    <property type="molecule type" value="Genomic_DNA"/>
</dbReference>
<reference evidence="2 3" key="1">
    <citation type="submission" date="2017-05" db="EMBL/GenBank/DDBJ databases">
        <authorList>
            <person name="Song R."/>
            <person name="Chenine A.L."/>
            <person name="Ruprecht R.M."/>
        </authorList>
    </citation>
    <scope>NUCLEOTIDE SEQUENCE [LARGE SCALE GENOMIC DNA]</scope>
    <source>
        <strain evidence="2 3">CECT 8489</strain>
    </source>
</reference>
<dbReference type="SUPFAM" id="SSF53335">
    <property type="entry name" value="S-adenosyl-L-methionine-dependent methyltransferases"/>
    <property type="match status" value="1"/>
</dbReference>
<gene>
    <name evidence="2" type="ORF">BOA8489_00572</name>
</gene>
<keyword evidence="3" id="KW-1185">Reference proteome</keyword>
<sequence length="222" mass="25315">MDKLLEAYSGDRARDYDSRRSKSSRWKAEIAAFESMLSKSKATSVLDCPFGTGRWITQYAEHDLNVIGVDLSAGMLEEAEAKIAALPEAKQERFSLKEKSIFDLSPTDFPDQPNLIVCVRFLNWISASEVEKVLDLLSAFQAKEMIVGASVVPKKSGPLARFWYWISLKLINFRHPNRPAQYVHDEGGFLNVLNSHGWRIADQVQTMKRNARVNYLYHCIRD</sequence>
<feature type="domain" description="Methyltransferase" evidence="1">
    <location>
        <begin position="45"/>
        <end position="135"/>
    </location>
</feature>
<dbReference type="CDD" id="cd02440">
    <property type="entry name" value="AdoMet_MTases"/>
    <property type="match status" value="1"/>
</dbReference>
<dbReference type="OrthoDB" id="9804312at2"/>
<dbReference type="AlphaFoldDB" id="A0A238IX94"/>
<dbReference type="GO" id="GO:0016740">
    <property type="term" value="F:transferase activity"/>
    <property type="evidence" value="ECO:0007669"/>
    <property type="project" value="UniProtKB-KW"/>
</dbReference>
<evidence type="ECO:0000313" key="2">
    <source>
        <dbReference type="EMBL" id="SMX22475.1"/>
    </source>
</evidence>
<accession>A0A238IX94</accession>
<evidence type="ECO:0000313" key="3">
    <source>
        <dbReference type="Proteomes" id="UP000201838"/>
    </source>
</evidence>
<organism evidence="2 3">
    <name type="scientific">Boseongicola aestuarii</name>
    <dbReference type="NCBI Taxonomy" id="1470561"/>
    <lineage>
        <taxon>Bacteria</taxon>
        <taxon>Pseudomonadati</taxon>
        <taxon>Pseudomonadota</taxon>
        <taxon>Alphaproteobacteria</taxon>
        <taxon>Rhodobacterales</taxon>
        <taxon>Paracoccaceae</taxon>
        <taxon>Boseongicola</taxon>
    </lineage>
</organism>
<dbReference type="Pfam" id="PF13649">
    <property type="entry name" value="Methyltransf_25"/>
    <property type="match status" value="1"/>
</dbReference>
<keyword evidence="2" id="KW-0808">Transferase</keyword>
<name>A0A238IX94_9RHOB</name>
<dbReference type="InterPro" id="IPR041698">
    <property type="entry name" value="Methyltransf_25"/>
</dbReference>
<evidence type="ECO:0000259" key="1">
    <source>
        <dbReference type="Pfam" id="PF13649"/>
    </source>
</evidence>
<dbReference type="InterPro" id="IPR029063">
    <property type="entry name" value="SAM-dependent_MTases_sf"/>
</dbReference>
<proteinExistence type="predicted"/>
<protein>
    <submittedName>
        <fullName evidence="2">Mg-protoporphyrin IX methyl transferase</fullName>
    </submittedName>
</protein>
<dbReference type="Gene3D" id="3.40.50.150">
    <property type="entry name" value="Vaccinia Virus protein VP39"/>
    <property type="match status" value="1"/>
</dbReference>
<dbReference type="RefSeq" id="WP_093972418.1">
    <property type="nucleotide sequence ID" value="NZ_FXXQ01000001.1"/>
</dbReference>